<sequence>LNAPFGTWPKDLAWESVAPPQGTMPLSLGCHGRVDRLLEHGVVTKRYHDAEEAERIWNITNLAGECSVACIGRLFECGRVYGICMPIETPIDPENIGTKEERIHIIYQLRDLVTELHKKRIIHGDIKPQNLLMCSDNRVRFCDFDNASIEGDGFATTDVSFPYCTTYRARNDEKPMTLAEDIYAMGISMWHLYTGRLPLINGTEPDAELNGFLVDYTFAGFLSDMTLIDDPDIASLINTSLAAGPNR</sequence>
<comment type="catalytic activity">
    <reaction evidence="7">
        <text>L-seryl-[protein] + ATP = O-phospho-L-seryl-[protein] + ADP + H(+)</text>
        <dbReference type="Rhea" id="RHEA:17989"/>
        <dbReference type="Rhea" id="RHEA-COMP:9863"/>
        <dbReference type="Rhea" id="RHEA-COMP:11604"/>
        <dbReference type="ChEBI" id="CHEBI:15378"/>
        <dbReference type="ChEBI" id="CHEBI:29999"/>
        <dbReference type="ChEBI" id="CHEBI:30616"/>
        <dbReference type="ChEBI" id="CHEBI:83421"/>
        <dbReference type="ChEBI" id="CHEBI:456216"/>
        <dbReference type="EC" id="2.7.12.2"/>
    </reaction>
</comment>
<dbReference type="InterPro" id="IPR008271">
    <property type="entry name" value="Ser/Thr_kinase_AS"/>
</dbReference>
<evidence type="ECO:0000256" key="7">
    <source>
        <dbReference type="ARBA" id="ARBA00049014"/>
    </source>
</evidence>
<keyword evidence="2" id="KW-0547">Nucleotide-binding</keyword>
<dbReference type="PANTHER" id="PTHR48013:SF9">
    <property type="entry name" value="DUAL SPECIFICITY MITOGEN-ACTIVATED PROTEIN KINASE KINASE 5"/>
    <property type="match status" value="1"/>
</dbReference>
<evidence type="ECO:0000256" key="3">
    <source>
        <dbReference type="ARBA" id="ARBA00022777"/>
    </source>
</evidence>
<dbReference type="PANTHER" id="PTHR48013">
    <property type="entry name" value="DUAL SPECIFICITY MITOGEN-ACTIVATED PROTEIN KINASE KINASE 5-RELATED"/>
    <property type="match status" value="1"/>
</dbReference>
<evidence type="ECO:0000313" key="11">
    <source>
        <dbReference type="EMBL" id="KAJ7750205.1"/>
    </source>
</evidence>
<dbReference type="EC" id="2.7.12.2" evidence="6"/>
<dbReference type="PROSITE" id="PS50011">
    <property type="entry name" value="PROTEIN_KINASE_DOM"/>
    <property type="match status" value="1"/>
</dbReference>
<feature type="non-terminal residue" evidence="11">
    <location>
        <position position="247"/>
    </location>
</feature>
<dbReference type="InterPro" id="IPR011009">
    <property type="entry name" value="Kinase-like_dom_sf"/>
</dbReference>
<comment type="catalytic activity">
    <reaction evidence="9">
        <text>L-tyrosyl-[protein] + ATP = O-phospho-L-tyrosyl-[protein] + ADP + H(+)</text>
        <dbReference type="Rhea" id="RHEA:10596"/>
        <dbReference type="Rhea" id="RHEA-COMP:10136"/>
        <dbReference type="Rhea" id="RHEA-COMP:20101"/>
        <dbReference type="ChEBI" id="CHEBI:15378"/>
        <dbReference type="ChEBI" id="CHEBI:30616"/>
        <dbReference type="ChEBI" id="CHEBI:46858"/>
        <dbReference type="ChEBI" id="CHEBI:61978"/>
        <dbReference type="ChEBI" id="CHEBI:456216"/>
        <dbReference type="EC" id="2.7.12.2"/>
    </reaction>
</comment>
<evidence type="ECO:0000256" key="8">
    <source>
        <dbReference type="ARBA" id="ARBA00049299"/>
    </source>
</evidence>
<dbReference type="AlphaFoldDB" id="A0AAD7ITK3"/>
<proteinExistence type="inferred from homology"/>
<dbReference type="SMART" id="SM00220">
    <property type="entry name" value="S_TKc"/>
    <property type="match status" value="1"/>
</dbReference>
<organism evidence="11 12">
    <name type="scientific">Mycena metata</name>
    <dbReference type="NCBI Taxonomy" id="1033252"/>
    <lineage>
        <taxon>Eukaryota</taxon>
        <taxon>Fungi</taxon>
        <taxon>Dikarya</taxon>
        <taxon>Basidiomycota</taxon>
        <taxon>Agaricomycotina</taxon>
        <taxon>Agaricomycetes</taxon>
        <taxon>Agaricomycetidae</taxon>
        <taxon>Agaricales</taxon>
        <taxon>Marasmiineae</taxon>
        <taxon>Mycenaceae</taxon>
        <taxon>Mycena</taxon>
    </lineage>
</organism>
<keyword evidence="12" id="KW-1185">Reference proteome</keyword>
<dbReference type="Pfam" id="PF00069">
    <property type="entry name" value="Pkinase"/>
    <property type="match status" value="1"/>
</dbReference>
<dbReference type="SUPFAM" id="SSF56112">
    <property type="entry name" value="Protein kinase-like (PK-like)"/>
    <property type="match status" value="1"/>
</dbReference>
<dbReference type="GO" id="GO:0004708">
    <property type="term" value="F:MAP kinase kinase activity"/>
    <property type="evidence" value="ECO:0007669"/>
    <property type="project" value="UniProtKB-EC"/>
</dbReference>
<evidence type="ECO:0000256" key="9">
    <source>
        <dbReference type="ARBA" id="ARBA00051693"/>
    </source>
</evidence>
<evidence type="ECO:0000256" key="2">
    <source>
        <dbReference type="ARBA" id="ARBA00022741"/>
    </source>
</evidence>
<gene>
    <name evidence="11" type="ORF">B0H16DRAFT_1263363</name>
</gene>
<keyword evidence="3 11" id="KW-0418">Kinase</keyword>
<dbReference type="EMBL" id="JARKIB010000066">
    <property type="protein sequence ID" value="KAJ7750205.1"/>
    <property type="molecule type" value="Genomic_DNA"/>
</dbReference>
<evidence type="ECO:0000256" key="4">
    <source>
        <dbReference type="ARBA" id="ARBA00022840"/>
    </source>
</evidence>
<evidence type="ECO:0000259" key="10">
    <source>
        <dbReference type="PROSITE" id="PS50011"/>
    </source>
</evidence>
<dbReference type="Gene3D" id="1.10.510.10">
    <property type="entry name" value="Transferase(Phosphotransferase) domain 1"/>
    <property type="match status" value="1"/>
</dbReference>
<keyword evidence="4" id="KW-0067">ATP-binding</keyword>
<evidence type="ECO:0000256" key="5">
    <source>
        <dbReference type="ARBA" id="ARBA00038035"/>
    </source>
</evidence>
<reference evidence="11" key="1">
    <citation type="submission" date="2023-03" db="EMBL/GenBank/DDBJ databases">
        <title>Massive genome expansion in bonnet fungi (Mycena s.s.) driven by repeated elements and novel gene families across ecological guilds.</title>
        <authorList>
            <consortium name="Lawrence Berkeley National Laboratory"/>
            <person name="Harder C.B."/>
            <person name="Miyauchi S."/>
            <person name="Viragh M."/>
            <person name="Kuo A."/>
            <person name="Thoen E."/>
            <person name="Andreopoulos B."/>
            <person name="Lu D."/>
            <person name="Skrede I."/>
            <person name="Drula E."/>
            <person name="Henrissat B."/>
            <person name="Morin E."/>
            <person name="Kohler A."/>
            <person name="Barry K."/>
            <person name="LaButti K."/>
            <person name="Morin E."/>
            <person name="Salamov A."/>
            <person name="Lipzen A."/>
            <person name="Mereny Z."/>
            <person name="Hegedus B."/>
            <person name="Baldrian P."/>
            <person name="Stursova M."/>
            <person name="Weitz H."/>
            <person name="Taylor A."/>
            <person name="Grigoriev I.V."/>
            <person name="Nagy L.G."/>
            <person name="Martin F."/>
            <person name="Kauserud H."/>
        </authorList>
    </citation>
    <scope>NUCLEOTIDE SEQUENCE</scope>
    <source>
        <strain evidence="11">CBHHK182m</strain>
    </source>
</reference>
<keyword evidence="1" id="KW-0808">Transferase</keyword>
<name>A0AAD7ITK3_9AGAR</name>
<feature type="domain" description="Protein kinase" evidence="10">
    <location>
        <begin position="1"/>
        <end position="247"/>
    </location>
</feature>
<protein>
    <recommendedName>
        <fullName evidence="6">mitogen-activated protein kinase kinase</fullName>
        <ecNumber evidence="6">2.7.12.2</ecNumber>
    </recommendedName>
</protein>
<accession>A0AAD7ITK3</accession>
<dbReference type="GO" id="GO:0005524">
    <property type="term" value="F:ATP binding"/>
    <property type="evidence" value="ECO:0007669"/>
    <property type="project" value="UniProtKB-KW"/>
</dbReference>
<feature type="non-terminal residue" evidence="11">
    <location>
        <position position="1"/>
    </location>
</feature>
<evidence type="ECO:0000313" key="12">
    <source>
        <dbReference type="Proteomes" id="UP001215598"/>
    </source>
</evidence>
<evidence type="ECO:0000256" key="1">
    <source>
        <dbReference type="ARBA" id="ARBA00022679"/>
    </source>
</evidence>
<comment type="similarity">
    <text evidence="5">Belongs to the protein kinase superfamily. STE Ser/Thr protein kinase family. MAP kinase kinase subfamily.</text>
</comment>
<dbReference type="PROSITE" id="PS00108">
    <property type="entry name" value="PROTEIN_KINASE_ST"/>
    <property type="match status" value="1"/>
</dbReference>
<evidence type="ECO:0000256" key="6">
    <source>
        <dbReference type="ARBA" id="ARBA00038999"/>
    </source>
</evidence>
<comment type="caution">
    <text evidence="11">The sequence shown here is derived from an EMBL/GenBank/DDBJ whole genome shotgun (WGS) entry which is preliminary data.</text>
</comment>
<dbReference type="Proteomes" id="UP001215598">
    <property type="component" value="Unassembled WGS sequence"/>
</dbReference>
<comment type="catalytic activity">
    <reaction evidence="8">
        <text>L-threonyl-[protein] + ATP = O-phospho-L-threonyl-[protein] + ADP + H(+)</text>
        <dbReference type="Rhea" id="RHEA:46608"/>
        <dbReference type="Rhea" id="RHEA-COMP:11060"/>
        <dbReference type="Rhea" id="RHEA-COMP:11605"/>
        <dbReference type="ChEBI" id="CHEBI:15378"/>
        <dbReference type="ChEBI" id="CHEBI:30013"/>
        <dbReference type="ChEBI" id="CHEBI:30616"/>
        <dbReference type="ChEBI" id="CHEBI:61977"/>
        <dbReference type="ChEBI" id="CHEBI:456216"/>
        <dbReference type="EC" id="2.7.12.2"/>
    </reaction>
</comment>
<dbReference type="InterPro" id="IPR000719">
    <property type="entry name" value="Prot_kinase_dom"/>
</dbReference>